<dbReference type="Pfam" id="PF14493">
    <property type="entry name" value="HTH_40"/>
    <property type="match status" value="1"/>
</dbReference>
<protein>
    <submittedName>
        <fullName evidence="2">RQC domain-containing protein</fullName>
    </submittedName>
</protein>
<dbReference type="PIRSF" id="PIRSF021350">
    <property type="entry name" value="UCP021350"/>
    <property type="match status" value="1"/>
</dbReference>
<dbReference type="InterPro" id="IPR008308">
    <property type="entry name" value="YpbB-like"/>
</dbReference>
<evidence type="ECO:0000313" key="2">
    <source>
        <dbReference type="EMBL" id="TYS49337.1"/>
    </source>
</evidence>
<dbReference type="EMBL" id="VTER01000004">
    <property type="protein sequence ID" value="TYS49337.1"/>
    <property type="molecule type" value="Genomic_DNA"/>
</dbReference>
<name>A0A5D4RDF0_9BACI</name>
<reference evidence="2 3" key="1">
    <citation type="submission" date="2019-08" db="EMBL/GenBank/DDBJ databases">
        <title>Bacillus genomes from the desert of Cuatro Cienegas, Coahuila.</title>
        <authorList>
            <person name="Olmedo-Alvarez G."/>
        </authorList>
    </citation>
    <scope>NUCLEOTIDE SEQUENCE [LARGE SCALE GENOMIC DNA]</scope>
    <source>
        <strain evidence="2 3">CH446_14T</strain>
    </source>
</reference>
<comment type="caution">
    <text evidence="2">The sequence shown here is derived from an EMBL/GenBank/DDBJ whole genome shotgun (WGS) entry which is preliminary data.</text>
</comment>
<accession>A0A5D4RDF0</accession>
<dbReference type="AlphaFoldDB" id="A0A5D4RDF0"/>
<evidence type="ECO:0000259" key="1">
    <source>
        <dbReference type="Pfam" id="PF14493"/>
    </source>
</evidence>
<dbReference type="Proteomes" id="UP000322139">
    <property type="component" value="Unassembled WGS sequence"/>
</dbReference>
<dbReference type="InterPro" id="IPR029491">
    <property type="entry name" value="Helicase_HTH"/>
</dbReference>
<evidence type="ECO:0000313" key="3">
    <source>
        <dbReference type="Proteomes" id="UP000322139"/>
    </source>
</evidence>
<organism evidence="2 3">
    <name type="scientific">Bacillus infantis</name>
    <dbReference type="NCBI Taxonomy" id="324767"/>
    <lineage>
        <taxon>Bacteria</taxon>
        <taxon>Bacillati</taxon>
        <taxon>Bacillota</taxon>
        <taxon>Bacilli</taxon>
        <taxon>Bacillales</taxon>
        <taxon>Bacillaceae</taxon>
        <taxon>Bacillus</taxon>
    </lineage>
</organism>
<gene>
    <name evidence="2" type="ORF">FZD51_09000</name>
</gene>
<dbReference type="RefSeq" id="WP_148974459.1">
    <property type="nucleotide sequence ID" value="NZ_VTER01000004.1"/>
</dbReference>
<feature type="domain" description="Helicase Helix-turn-helix" evidence="1">
    <location>
        <begin position="258"/>
        <end position="345"/>
    </location>
</feature>
<sequence>MPINYLQMIILYCLDKLNGERTIYSIYHLLNGKKSSQTIQDAHLFQLGALFQTCPSLERADLDEKIKHMEKQGLIQENEELHYMVTEEGASALAAQLQKTPVPSSLNGWKLHDKSALFWERLSLLVQVVSQLNHNNSHYIPIQRRRAAHIWLKKALREAKMDKKALAAGLYGELEALLGSYRESDPSIIVLRLTGAGHIGLTSEQAAEAMNFDADYYRFCFLSILHYLIVRIMEDRSSFPVLRLLFTGEESSIPLTQSAQKTYMMLKQGVGLEKIIQARGLKRSTIEDHIVELALNVEGFSIDPYVQAEKQELIRSAAMNAESRQLKHIRRLAGGAEYFEIRLVMAKYGDGNDA</sequence>
<proteinExistence type="predicted"/>